<protein>
    <submittedName>
        <fullName evidence="2">Alpha/beta fold hydrolase</fullName>
    </submittedName>
</protein>
<reference evidence="2 3" key="1">
    <citation type="submission" date="2019-07" db="EMBL/GenBank/DDBJ databases">
        <title>Microlunatus dokdonensis sp. nov. isolated from the rhizospheric soil of the wild plant Elymus tsukushiensis.</title>
        <authorList>
            <person name="Ghim S.-Y."/>
            <person name="Hwang Y.-J."/>
            <person name="Son J.-S."/>
            <person name="Shin J.-H."/>
        </authorList>
    </citation>
    <scope>NUCLEOTIDE SEQUENCE [LARGE SCALE GENOMIC DNA]</scope>
    <source>
        <strain evidence="2 3">KUDC0627</strain>
    </source>
</reference>
<sequence length="302" mass="32409">MSTRDNRSKKSTTVRIQAARLAVTRRIFLLGDRVAPGPLSRWALDLWCTLPGNAGRRRDERPKPGQRSAVIMNGRAIAVETWGTGSPIYLMHGWGGWRGQLGAFVGPLLEAGHRVVAFDAPSHGDSDPGLMGKGRGNGLEFAQALTAVAAVHGRPEAVIAHSFGCATAAVAIRDGLDVGRLLMIAPNVQQSGYLELVGTIFGFGPRTTARLNARIEQLVGGPLAEFDLRTMPDLADRVPTMIIHDQRDKEAPYADAVDLAVAWPNAEFVSTDGLGHQRILRDADVIKRAADFATAGASEPIR</sequence>
<accession>A0A516Q177</accession>
<dbReference type="InterPro" id="IPR000073">
    <property type="entry name" value="AB_hydrolase_1"/>
</dbReference>
<dbReference type="Pfam" id="PF12697">
    <property type="entry name" value="Abhydrolase_6"/>
    <property type="match status" value="1"/>
</dbReference>
<dbReference type="InterPro" id="IPR050471">
    <property type="entry name" value="AB_hydrolase"/>
</dbReference>
<gene>
    <name evidence="2" type="ORF">FOE78_15770</name>
</gene>
<feature type="domain" description="AB hydrolase-1" evidence="1">
    <location>
        <begin position="89"/>
        <end position="258"/>
    </location>
</feature>
<evidence type="ECO:0000313" key="3">
    <source>
        <dbReference type="Proteomes" id="UP000319263"/>
    </source>
</evidence>
<dbReference type="GO" id="GO:0016787">
    <property type="term" value="F:hydrolase activity"/>
    <property type="evidence" value="ECO:0007669"/>
    <property type="project" value="UniProtKB-KW"/>
</dbReference>
<dbReference type="InterPro" id="IPR029058">
    <property type="entry name" value="AB_hydrolase_fold"/>
</dbReference>
<dbReference type="KEGG" id="mik:FOE78_15770"/>
<dbReference type="AlphaFoldDB" id="A0A516Q177"/>
<dbReference type="PANTHER" id="PTHR43433:SF5">
    <property type="entry name" value="AB HYDROLASE-1 DOMAIN-CONTAINING PROTEIN"/>
    <property type="match status" value="1"/>
</dbReference>
<dbReference type="RefSeq" id="WP_143987150.1">
    <property type="nucleotide sequence ID" value="NZ_CP041692.1"/>
</dbReference>
<dbReference type="SUPFAM" id="SSF53474">
    <property type="entry name" value="alpha/beta-Hydrolases"/>
    <property type="match status" value="1"/>
</dbReference>
<organism evidence="2 3">
    <name type="scientific">Microlunatus elymi</name>
    <dbReference type="NCBI Taxonomy" id="2596828"/>
    <lineage>
        <taxon>Bacteria</taxon>
        <taxon>Bacillati</taxon>
        <taxon>Actinomycetota</taxon>
        <taxon>Actinomycetes</taxon>
        <taxon>Propionibacteriales</taxon>
        <taxon>Propionibacteriaceae</taxon>
        <taxon>Microlunatus</taxon>
    </lineage>
</organism>
<dbReference type="OrthoDB" id="9785847at2"/>
<keyword evidence="3" id="KW-1185">Reference proteome</keyword>
<proteinExistence type="predicted"/>
<evidence type="ECO:0000313" key="2">
    <source>
        <dbReference type="EMBL" id="QDP97189.1"/>
    </source>
</evidence>
<evidence type="ECO:0000259" key="1">
    <source>
        <dbReference type="Pfam" id="PF12697"/>
    </source>
</evidence>
<name>A0A516Q177_9ACTN</name>
<dbReference type="Gene3D" id="3.40.50.1820">
    <property type="entry name" value="alpha/beta hydrolase"/>
    <property type="match status" value="1"/>
</dbReference>
<dbReference type="Proteomes" id="UP000319263">
    <property type="component" value="Chromosome"/>
</dbReference>
<dbReference type="EMBL" id="CP041692">
    <property type="protein sequence ID" value="QDP97189.1"/>
    <property type="molecule type" value="Genomic_DNA"/>
</dbReference>
<dbReference type="PANTHER" id="PTHR43433">
    <property type="entry name" value="HYDROLASE, ALPHA/BETA FOLD FAMILY PROTEIN"/>
    <property type="match status" value="1"/>
</dbReference>
<keyword evidence="2" id="KW-0378">Hydrolase</keyword>